<feature type="region of interest" description="Disordered" evidence="6">
    <location>
        <begin position="1"/>
        <end position="23"/>
    </location>
</feature>
<dbReference type="Gene3D" id="1.10.1060.10">
    <property type="entry name" value="Alpha-helical ferredoxin"/>
    <property type="match status" value="1"/>
</dbReference>
<feature type="transmembrane region" description="Helical" evidence="7">
    <location>
        <begin position="374"/>
        <end position="393"/>
    </location>
</feature>
<evidence type="ECO:0000256" key="4">
    <source>
        <dbReference type="ARBA" id="ARBA00023004"/>
    </source>
</evidence>
<feature type="transmembrane region" description="Helical" evidence="7">
    <location>
        <begin position="311"/>
        <end position="328"/>
    </location>
</feature>
<dbReference type="InterPro" id="IPR017900">
    <property type="entry name" value="4Fe4S_Fe_S_CS"/>
</dbReference>
<name>A0A9D2HMD0_9BACT</name>
<dbReference type="PROSITE" id="PS51379">
    <property type="entry name" value="4FE4S_FER_2"/>
    <property type="match status" value="2"/>
</dbReference>
<evidence type="ECO:0000313" key="9">
    <source>
        <dbReference type="EMBL" id="HJA78857.1"/>
    </source>
</evidence>
<keyword evidence="7" id="KW-0812">Transmembrane</keyword>
<keyword evidence="3" id="KW-0560">Oxidoreductase</keyword>
<dbReference type="Gene3D" id="1.20.950.20">
    <property type="entry name" value="Transmembrane di-heme cytochromes, Chain C"/>
    <property type="match status" value="1"/>
</dbReference>
<feature type="transmembrane region" description="Helical" evidence="7">
    <location>
        <begin position="348"/>
        <end position="368"/>
    </location>
</feature>
<keyword evidence="5" id="KW-0411">Iron-sulfur</keyword>
<dbReference type="Proteomes" id="UP000823821">
    <property type="component" value="Unassembled WGS sequence"/>
</dbReference>
<dbReference type="PROSITE" id="PS00198">
    <property type="entry name" value="4FE4S_FER_1"/>
    <property type="match status" value="1"/>
</dbReference>
<dbReference type="GO" id="GO:0016491">
    <property type="term" value="F:oxidoreductase activity"/>
    <property type="evidence" value="ECO:0007669"/>
    <property type="project" value="UniProtKB-KW"/>
</dbReference>
<dbReference type="EMBL" id="DWZD01000031">
    <property type="protein sequence ID" value="HJA78857.1"/>
    <property type="molecule type" value="Genomic_DNA"/>
</dbReference>
<evidence type="ECO:0000256" key="5">
    <source>
        <dbReference type="ARBA" id="ARBA00023014"/>
    </source>
</evidence>
<reference evidence="9" key="1">
    <citation type="journal article" date="2021" name="PeerJ">
        <title>Extensive microbial diversity within the chicken gut microbiome revealed by metagenomics and culture.</title>
        <authorList>
            <person name="Gilroy R."/>
            <person name="Ravi A."/>
            <person name="Getino M."/>
            <person name="Pursley I."/>
            <person name="Horton D.L."/>
            <person name="Alikhan N.F."/>
            <person name="Baker D."/>
            <person name="Gharbi K."/>
            <person name="Hall N."/>
            <person name="Watson M."/>
            <person name="Adriaenssens E.M."/>
            <person name="Foster-Nyarko E."/>
            <person name="Jarju S."/>
            <person name="Secka A."/>
            <person name="Antonio M."/>
            <person name="Oren A."/>
            <person name="Chaudhuri R.R."/>
            <person name="La Ragione R."/>
            <person name="Hildebrand F."/>
            <person name="Pallen M.J."/>
        </authorList>
    </citation>
    <scope>NUCLEOTIDE SEQUENCE</scope>
    <source>
        <strain evidence="9">5032</strain>
    </source>
</reference>
<feature type="transmembrane region" description="Helical" evidence="7">
    <location>
        <begin position="268"/>
        <end position="291"/>
    </location>
</feature>
<evidence type="ECO:0000256" key="7">
    <source>
        <dbReference type="SAM" id="Phobius"/>
    </source>
</evidence>
<feature type="transmembrane region" description="Helical" evidence="7">
    <location>
        <begin position="132"/>
        <end position="153"/>
    </location>
</feature>
<dbReference type="InterPro" id="IPR017896">
    <property type="entry name" value="4Fe4S_Fe-S-bd"/>
</dbReference>
<evidence type="ECO:0000313" key="10">
    <source>
        <dbReference type="Proteomes" id="UP000823821"/>
    </source>
</evidence>
<evidence type="ECO:0000256" key="2">
    <source>
        <dbReference type="ARBA" id="ARBA00022723"/>
    </source>
</evidence>
<keyword evidence="2" id="KW-0479">Metal-binding</keyword>
<protein>
    <submittedName>
        <fullName evidence="9">4Fe-4S dicluster domain-containing protein</fullName>
    </submittedName>
</protein>
<keyword evidence="4" id="KW-0408">Iron</keyword>
<feature type="domain" description="4Fe-4S ferredoxin-type" evidence="8">
    <location>
        <begin position="30"/>
        <end position="61"/>
    </location>
</feature>
<keyword evidence="7" id="KW-0472">Membrane</keyword>
<organism evidence="9 10">
    <name type="scientific">Candidatus Desulfovibrio intestinavium</name>
    <dbReference type="NCBI Taxonomy" id="2838534"/>
    <lineage>
        <taxon>Bacteria</taxon>
        <taxon>Pseudomonadati</taxon>
        <taxon>Thermodesulfobacteriota</taxon>
        <taxon>Desulfovibrionia</taxon>
        <taxon>Desulfovibrionales</taxon>
        <taxon>Desulfovibrionaceae</taxon>
        <taxon>Desulfovibrio</taxon>
    </lineage>
</organism>
<proteinExistence type="predicted"/>
<evidence type="ECO:0000256" key="6">
    <source>
        <dbReference type="SAM" id="MobiDB-lite"/>
    </source>
</evidence>
<feature type="domain" description="4Fe-4S ferredoxin-type" evidence="8">
    <location>
        <begin position="73"/>
        <end position="98"/>
    </location>
</feature>
<dbReference type="PANTHER" id="PTHR43255:SF1">
    <property type="entry name" value="IRON-SULFUR-BINDING OXIDOREDUCTASE FADF-RELATED"/>
    <property type="match status" value="1"/>
</dbReference>
<sequence>MRPDAAPTSPLTAVSGPPRDGSAAARERLLRAGNHAALTCLQCGSCSVVCPHASVLAPWPRKEMLWLGLGDDERLAHDPDIWLCRDCGHCARLCPRGADPAAVMAALRVDACRRLSGGPRADGPSGRAAARLAGLPGGLFLLALLGWCLIWLLRAVQLGTWLPGADAPDRLRFAALYPVALIDAIFLLTAALVLLVLARGARRQWRAYAPPGRLLRLGRRTSLLRDLLAVLRDGLGGRDFARCRAGDELLPAGDASAAASNRQRRGHLLLTLSLLGLAGVSGAVALGHWAGLLRLDGAFATPLPVFGPLKLLANLAALALLAGLWQLLRRRREEGRRRHLSPEGRRLLLLFLWVTLSGLAAQGLRLAQLAFGAYAVYTVHLALVWTLFASLPWSPLAHAVYRSVALLHVRHRGRVPLAAPPLSPAKEDPA</sequence>
<dbReference type="InterPro" id="IPR009051">
    <property type="entry name" value="Helical_ferredxn"/>
</dbReference>
<evidence type="ECO:0000259" key="8">
    <source>
        <dbReference type="PROSITE" id="PS51379"/>
    </source>
</evidence>
<keyword evidence="1" id="KW-0004">4Fe-4S</keyword>
<keyword evidence="7" id="KW-1133">Transmembrane helix</keyword>
<feature type="transmembrane region" description="Helical" evidence="7">
    <location>
        <begin position="173"/>
        <end position="198"/>
    </location>
</feature>
<reference evidence="9" key="2">
    <citation type="submission" date="2021-04" db="EMBL/GenBank/DDBJ databases">
        <authorList>
            <person name="Gilroy R."/>
        </authorList>
    </citation>
    <scope>NUCLEOTIDE SEQUENCE</scope>
    <source>
        <strain evidence="9">5032</strain>
    </source>
</reference>
<dbReference type="InterPro" id="IPR036197">
    <property type="entry name" value="NarG-like_sf"/>
</dbReference>
<evidence type="ECO:0000256" key="1">
    <source>
        <dbReference type="ARBA" id="ARBA00022485"/>
    </source>
</evidence>
<dbReference type="GO" id="GO:0005886">
    <property type="term" value="C:plasma membrane"/>
    <property type="evidence" value="ECO:0007669"/>
    <property type="project" value="TreeGrafter"/>
</dbReference>
<comment type="caution">
    <text evidence="9">The sequence shown here is derived from an EMBL/GenBank/DDBJ whole genome shotgun (WGS) entry which is preliminary data.</text>
</comment>
<dbReference type="GO" id="GO:0051539">
    <property type="term" value="F:4 iron, 4 sulfur cluster binding"/>
    <property type="evidence" value="ECO:0007669"/>
    <property type="project" value="UniProtKB-KW"/>
</dbReference>
<dbReference type="SUPFAM" id="SSF103501">
    <property type="entry name" value="Respiratory nitrate reductase 1 gamma chain"/>
    <property type="match status" value="1"/>
</dbReference>
<dbReference type="GO" id="GO:0046872">
    <property type="term" value="F:metal ion binding"/>
    <property type="evidence" value="ECO:0007669"/>
    <property type="project" value="UniProtKB-KW"/>
</dbReference>
<dbReference type="AlphaFoldDB" id="A0A9D2HMD0"/>
<accession>A0A9D2HMD0</accession>
<dbReference type="Pfam" id="PF13183">
    <property type="entry name" value="Fer4_8"/>
    <property type="match status" value="1"/>
</dbReference>
<gene>
    <name evidence="9" type="ORF">H9784_04700</name>
</gene>
<evidence type="ECO:0000256" key="3">
    <source>
        <dbReference type="ARBA" id="ARBA00023002"/>
    </source>
</evidence>
<dbReference type="PANTHER" id="PTHR43255">
    <property type="entry name" value="IRON-SULFUR-BINDING OXIDOREDUCTASE FADF-RELATED-RELATED"/>
    <property type="match status" value="1"/>
</dbReference>
<dbReference type="SUPFAM" id="SSF46548">
    <property type="entry name" value="alpha-helical ferredoxin"/>
    <property type="match status" value="1"/>
</dbReference>
<dbReference type="InterPro" id="IPR051460">
    <property type="entry name" value="HdrC_iron-sulfur_subunit"/>
</dbReference>